<accession>A0ABX8J997</accession>
<evidence type="ECO:0000313" key="2">
    <source>
        <dbReference type="Proteomes" id="UP000683557"/>
    </source>
</evidence>
<protein>
    <submittedName>
        <fullName evidence="1">Nitrous oxide reductase accessory protein NosL</fullName>
    </submittedName>
</protein>
<dbReference type="PANTHER" id="PTHR41247:SF1">
    <property type="entry name" value="HTH-TYPE TRANSCRIPTIONAL REPRESSOR YCNK"/>
    <property type="match status" value="1"/>
</dbReference>
<dbReference type="InterPro" id="IPR008719">
    <property type="entry name" value="N2O_reductase_NosL"/>
</dbReference>
<dbReference type="EMBL" id="CP076723">
    <property type="protein sequence ID" value="QWV93947.1"/>
    <property type="molecule type" value="Genomic_DNA"/>
</dbReference>
<reference evidence="1 2" key="1">
    <citation type="submission" date="2021-06" db="EMBL/GenBank/DDBJ databases">
        <title>Gemonas diversity in paddy soil.</title>
        <authorList>
            <person name="Liu G."/>
        </authorList>
    </citation>
    <scope>NUCLEOTIDE SEQUENCE [LARGE SCALE GENOMIC DNA]</scope>
    <source>
        <strain evidence="1 2">RG10</strain>
    </source>
</reference>
<name>A0ABX8J997_9BACT</name>
<dbReference type="PANTHER" id="PTHR41247">
    <property type="entry name" value="HTH-TYPE TRANSCRIPTIONAL REPRESSOR YCNK"/>
    <property type="match status" value="1"/>
</dbReference>
<keyword evidence="2" id="KW-1185">Reference proteome</keyword>
<dbReference type="Pfam" id="PF05573">
    <property type="entry name" value="NosL"/>
    <property type="match status" value="1"/>
</dbReference>
<evidence type="ECO:0000313" key="1">
    <source>
        <dbReference type="EMBL" id="QWV93947.1"/>
    </source>
</evidence>
<organism evidence="1 2">
    <name type="scientific">Geomonas oryzisoli</name>
    <dbReference type="NCBI Taxonomy" id="2847992"/>
    <lineage>
        <taxon>Bacteria</taxon>
        <taxon>Pseudomonadati</taxon>
        <taxon>Thermodesulfobacteriota</taxon>
        <taxon>Desulfuromonadia</taxon>
        <taxon>Geobacterales</taxon>
        <taxon>Geobacteraceae</taxon>
        <taxon>Geomonas</taxon>
    </lineage>
</organism>
<gene>
    <name evidence="1" type="ORF">KP004_01785</name>
</gene>
<proteinExistence type="predicted"/>
<dbReference type="Proteomes" id="UP000683557">
    <property type="component" value="Chromosome"/>
</dbReference>
<sequence length="162" mass="17793">MAGTLTSKLALLLAVIIAGGALAWAGDRMPRKVGPKDKCPVCGMFVAKFPDFAAEIQFKDGAAVHFDGAKDMFKYYLNLSRYAPGRKTADIAAVFVTDYYDLTKVDGLSACYVTGSDVYGPMGRELIPFRSESKARDFRKDHRGNSVLRFRGVTPVLLDRLD</sequence>